<gene>
    <name evidence="2" type="ORF">VLK81_09460</name>
</gene>
<name>A0AAW9MVY9_9FIRM</name>
<proteinExistence type="predicted"/>
<dbReference type="RefSeq" id="WP_324620408.1">
    <property type="nucleotide sequence ID" value="NZ_JAYKOT010000003.1"/>
</dbReference>
<dbReference type="GO" id="GO:0046872">
    <property type="term" value="F:metal ion binding"/>
    <property type="evidence" value="ECO:0007669"/>
    <property type="project" value="UniProtKB-KW"/>
</dbReference>
<dbReference type="SUPFAM" id="SSF144052">
    <property type="entry name" value="Thermophilic metalloprotease-like"/>
    <property type="match status" value="1"/>
</dbReference>
<dbReference type="InterPro" id="IPR052170">
    <property type="entry name" value="M29_Exopeptidase"/>
</dbReference>
<reference evidence="2 3" key="1">
    <citation type="submission" date="2024-01" db="EMBL/GenBank/DDBJ databases">
        <title>Complete genome sequence of Citroniella saccharovorans strain M6.X9, isolated from human fecal sample.</title>
        <authorList>
            <person name="Cheng G."/>
            <person name="Westerholm M."/>
            <person name="Schnurer A."/>
        </authorList>
    </citation>
    <scope>NUCLEOTIDE SEQUENCE [LARGE SCALE GENOMIC DNA]</scope>
    <source>
        <strain evidence="2 3">DSM 29873</strain>
    </source>
</reference>
<dbReference type="Pfam" id="PF02073">
    <property type="entry name" value="Peptidase_M29"/>
    <property type="match status" value="1"/>
</dbReference>
<protein>
    <submittedName>
        <fullName evidence="2">Aminopeptidase</fullName>
    </submittedName>
</protein>
<keyword evidence="1" id="KW-0479">Metal-binding</keyword>
<accession>A0AAW9MVY9</accession>
<dbReference type="GO" id="GO:0006508">
    <property type="term" value="P:proteolysis"/>
    <property type="evidence" value="ECO:0007669"/>
    <property type="project" value="InterPro"/>
</dbReference>
<keyword evidence="2" id="KW-0378">Hydrolase</keyword>
<dbReference type="AlphaFoldDB" id="A0AAW9MVY9"/>
<comment type="caution">
    <text evidence="2">The sequence shown here is derived from an EMBL/GenBank/DDBJ whole genome shotgun (WGS) entry which is preliminary data.</text>
</comment>
<organism evidence="2 3">
    <name type="scientific">Citroniella saccharovorans</name>
    <dbReference type="NCBI Taxonomy" id="2053367"/>
    <lineage>
        <taxon>Bacteria</taxon>
        <taxon>Bacillati</taxon>
        <taxon>Bacillota</taxon>
        <taxon>Tissierellia</taxon>
        <taxon>Tissierellales</taxon>
        <taxon>Peptoniphilaceae</taxon>
        <taxon>Citroniella</taxon>
    </lineage>
</organism>
<evidence type="ECO:0000313" key="3">
    <source>
        <dbReference type="Proteomes" id="UP001357733"/>
    </source>
</evidence>
<dbReference type="PANTHER" id="PTHR34448">
    <property type="entry name" value="AMINOPEPTIDASE"/>
    <property type="match status" value="1"/>
</dbReference>
<dbReference type="GO" id="GO:0004177">
    <property type="term" value="F:aminopeptidase activity"/>
    <property type="evidence" value="ECO:0007669"/>
    <property type="project" value="UniProtKB-KW"/>
</dbReference>
<sequence>MILYLGALPELLLRLGQKKVFPDLDEEEAVRKLWEKIFFVTRMDEDDPVQKWRDHLDTMAKHADWLNEMQFDRLIYKSSNGTNLTVGLPKGHKFIAGDSKNAKGQTFIANIPTEEVFSCPDCRRIDGKLVATKPLSYGGNIIDNFSFEFKDGKVVSFKAEVGEEVLKDMLNQGEGANTLGEIALVPYDSPINNSKVLFYNTLFDENASCHFAFGKAYPTCVENGENMSNEELKELGVNDSLIHVDFMVGARDLEIVGVKEDGEEVKVFENGNFAI</sequence>
<dbReference type="EMBL" id="JAYKOT010000003">
    <property type="protein sequence ID" value="MEB3430210.1"/>
    <property type="molecule type" value="Genomic_DNA"/>
</dbReference>
<dbReference type="Proteomes" id="UP001357733">
    <property type="component" value="Unassembled WGS sequence"/>
</dbReference>
<dbReference type="PRINTS" id="PR00919">
    <property type="entry name" value="THERMOPTASE"/>
</dbReference>
<dbReference type="InterPro" id="IPR000787">
    <property type="entry name" value="Peptidase_M29"/>
</dbReference>
<keyword evidence="2" id="KW-0645">Protease</keyword>
<evidence type="ECO:0000256" key="1">
    <source>
        <dbReference type="ARBA" id="ARBA00022723"/>
    </source>
</evidence>
<keyword evidence="2" id="KW-0031">Aminopeptidase</keyword>
<keyword evidence="3" id="KW-1185">Reference proteome</keyword>
<dbReference type="PANTHER" id="PTHR34448:SF3">
    <property type="entry name" value="AMINOPEPTIDASE AMPS"/>
    <property type="match status" value="1"/>
</dbReference>
<evidence type="ECO:0000313" key="2">
    <source>
        <dbReference type="EMBL" id="MEB3430210.1"/>
    </source>
</evidence>